<evidence type="ECO:0000313" key="3">
    <source>
        <dbReference type="EMBL" id="MDN5203482.1"/>
    </source>
</evidence>
<comment type="caution">
    <text evidence="3">The sequence shown here is derived from an EMBL/GenBank/DDBJ whole genome shotgun (WGS) entry which is preliminary data.</text>
</comment>
<evidence type="ECO:0000259" key="2">
    <source>
        <dbReference type="PROSITE" id="PS50943"/>
    </source>
</evidence>
<dbReference type="Proteomes" id="UP001172082">
    <property type="component" value="Unassembled WGS sequence"/>
</dbReference>
<organism evidence="3 4">
    <name type="scientific">Splendidivirga corallicola</name>
    <dbReference type="NCBI Taxonomy" id="3051826"/>
    <lineage>
        <taxon>Bacteria</taxon>
        <taxon>Pseudomonadati</taxon>
        <taxon>Bacteroidota</taxon>
        <taxon>Cytophagia</taxon>
        <taxon>Cytophagales</taxon>
        <taxon>Splendidivirgaceae</taxon>
        <taxon>Splendidivirga</taxon>
    </lineage>
</organism>
<evidence type="ECO:0000256" key="1">
    <source>
        <dbReference type="ARBA" id="ARBA00023125"/>
    </source>
</evidence>
<dbReference type="Gene3D" id="1.10.260.40">
    <property type="entry name" value="lambda repressor-like DNA-binding domains"/>
    <property type="match status" value="1"/>
</dbReference>
<dbReference type="CDD" id="cd00093">
    <property type="entry name" value="HTH_XRE"/>
    <property type="match status" value="1"/>
</dbReference>
<gene>
    <name evidence="3" type="ORF">QQ008_18995</name>
</gene>
<feature type="domain" description="HTH cro/C1-type" evidence="2">
    <location>
        <begin position="14"/>
        <end position="74"/>
    </location>
</feature>
<sequence>MKKLKRDNTFGGKLKEMRKKKGYSQDDLADILSEETGIYFTRTKISNYETGYSSPALDLVPFMSRILEISSDELLGIPQKDKLEVINLDITKFSGSKRKDVRSLSKPELKETLQKQYEFTDKIINENIRLKDYVIQLIDKLSELKNGVD</sequence>
<dbReference type="EMBL" id="JAUJEA010000007">
    <property type="protein sequence ID" value="MDN5203482.1"/>
    <property type="molecule type" value="Genomic_DNA"/>
</dbReference>
<dbReference type="SMART" id="SM00530">
    <property type="entry name" value="HTH_XRE"/>
    <property type="match status" value="1"/>
</dbReference>
<dbReference type="PROSITE" id="PS50943">
    <property type="entry name" value="HTH_CROC1"/>
    <property type="match status" value="1"/>
</dbReference>
<proteinExistence type="predicted"/>
<dbReference type="PANTHER" id="PTHR46558">
    <property type="entry name" value="TRACRIPTIONAL REGULATORY PROTEIN-RELATED-RELATED"/>
    <property type="match status" value="1"/>
</dbReference>
<reference evidence="3" key="1">
    <citation type="submission" date="2023-06" db="EMBL/GenBank/DDBJ databases">
        <title>Genomic of Parafulvivirga corallium.</title>
        <authorList>
            <person name="Wang G."/>
        </authorList>
    </citation>
    <scope>NUCLEOTIDE SEQUENCE</scope>
    <source>
        <strain evidence="3">BMA10</strain>
    </source>
</reference>
<keyword evidence="1" id="KW-0238">DNA-binding</keyword>
<evidence type="ECO:0000313" key="4">
    <source>
        <dbReference type="Proteomes" id="UP001172082"/>
    </source>
</evidence>
<dbReference type="RefSeq" id="WP_346753504.1">
    <property type="nucleotide sequence ID" value="NZ_JAUJEA010000007.1"/>
</dbReference>
<protein>
    <submittedName>
        <fullName evidence="3">Helix-turn-helix domain-containing protein</fullName>
    </submittedName>
</protein>
<dbReference type="Pfam" id="PF01381">
    <property type="entry name" value="HTH_3"/>
    <property type="match status" value="1"/>
</dbReference>
<dbReference type="InterPro" id="IPR001387">
    <property type="entry name" value="Cro/C1-type_HTH"/>
</dbReference>
<keyword evidence="4" id="KW-1185">Reference proteome</keyword>
<dbReference type="PANTHER" id="PTHR46558:SF11">
    <property type="entry name" value="HTH-TYPE TRANSCRIPTIONAL REGULATOR XRE"/>
    <property type="match status" value="1"/>
</dbReference>
<name>A0ABT8KRU0_9BACT</name>
<dbReference type="InterPro" id="IPR010982">
    <property type="entry name" value="Lambda_DNA-bd_dom_sf"/>
</dbReference>
<accession>A0ABT8KRU0</accession>
<dbReference type="SUPFAM" id="SSF47413">
    <property type="entry name" value="lambda repressor-like DNA-binding domains"/>
    <property type="match status" value="1"/>
</dbReference>